<evidence type="ECO:0000256" key="9">
    <source>
        <dbReference type="ARBA" id="ARBA00022989"/>
    </source>
</evidence>
<evidence type="ECO:0000256" key="10">
    <source>
        <dbReference type="ARBA" id="ARBA00023136"/>
    </source>
</evidence>
<dbReference type="PANTHER" id="PTHR43702">
    <property type="entry name" value="L-FUCOSE-PROTON SYMPORTER"/>
    <property type="match status" value="1"/>
</dbReference>
<evidence type="ECO:0000256" key="5">
    <source>
        <dbReference type="ARBA" id="ARBA00022475"/>
    </source>
</evidence>
<proteinExistence type="inferred from homology"/>
<dbReference type="CDD" id="cd17394">
    <property type="entry name" value="MFS_FucP_like"/>
    <property type="match status" value="1"/>
</dbReference>
<evidence type="ECO:0000313" key="14">
    <source>
        <dbReference type="Proteomes" id="UP000309215"/>
    </source>
</evidence>
<dbReference type="GO" id="GO:0005354">
    <property type="term" value="F:galactose transmembrane transporter activity"/>
    <property type="evidence" value="ECO:0007669"/>
    <property type="project" value="InterPro"/>
</dbReference>
<keyword evidence="4" id="KW-0813">Transport</keyword>
<evidence type="ECO:0000256" key="2">
    <source>
        <dbReference type="ARBA" id="ARBA00004429"/>
    </source>
</evidence>
<dbReference type="EMBL" id="SSMQ01000080">
    <property type="protein sequence ID" value="TKC97249.1"/>
    <property type="molecule type" value="Genomic_DNA"/>
</dbReference>
<name>A0A4U1ISG2_9BACT</name>
<dbReference type="AlphaFoldDB" id="A0A4U1ISG2"/>
<keyword evidence="10 11" id="KW-0472">Membrane</keyword>
<dbReference type="Pfam" id="PF07690">
    <property type="entry name" value="MFS_1"/>
    <property type="match status" value="1"/>
</dbReference>
<dbReference type="PANTHER" id="PTHR43702:SF3">
    <property type="entry name" value="PROTEIN TSGA"/>
    <property type="match status" value="1"/>
</dbReference>
<dbReference type="InterPro" id="IPR036259">
    <property type="entry name" value="MFS_trans_sf"/>
</dbReference>
<evidence type="ECO:0000256" key="7">
    <source>
        <dbReference type="ARBA" id="ARBA00022597"/>
    </source>
</evidence>
<evidence type="ECO:0000259" key="12">
    <source>
        <dbReference type="PROSITE" id="PS50850"/>
    </source>
</evidence>
<feature type="transmembrane region" description="Helical" evidence="11">
    <location>
        <begin position="20"/>
        <end position="38"/>
    </location>
</feature>
<evidence type="ECO:0000256" key="4">
    <source>
        <dbReference type="ARBA" id="ARBA00022448"/>
    </source>
</evidence>
<keyword evidence="7" id="KW-0762">Sugar transport</keyword>
<accession>A0A4U1ISG2</accession>
<organism evidence="13 14">
    <name type="scientific">Polyangium fumosum</name>
    <dbReference type="NCBI Taxonomy" id="889272"/>
    <lineage>
        <taxon>Bacteria</taxon>
        <taxon>Pseudomonadati</taxon>
        <taxon>Myxococcota</taxon>
        <taxon>Polyangia</taxon>
        <taxon>Polyangiales</taxon>
        <taxon>Polyangiaceae</taxon>
        <taxon>Polyangium</taxon>
    </lineage>
</organism>
<dbReference type="InterPro" id="IPR020846">
    <property type="entry name" value="MFS_dom"/>
</dbReference>
<evidence type="ECO:0000256" key="6">
    <source>
        <dbReference type="ARBA" id="ARBA00022519"/>
    </source>
</evidence>
<dbReference type="GO" id="GO:0055056">
    <property type="term" value="F:D-glucose transmembrane transporter activity"/>
    <property type="evidence" value="ECO:0007669"/>
    <property type="project" value="InterPro"/>
</dbReference>
<keyword evidence="6" id="KW-0997">Cell inner membrane</keyword>
<keyword evidence="9 11" id="KW-1133">Transmembrane helix</keyword>
<reference evidence="13 14" key="1">
    <citation type="submission" date="2019-04" db="EMBL/GenBank/DDBJ databases">
        <authorList>
            <person name="Li Y."/>
            <person name="Wang J."/>
        </authorList>
    </citation>
    <scope>NUCLEOTIDE SEQUENCE [LARGE SCALE GENOMIC DNA]</scope>
    <source>
        <strain evidence="13 14">DSM 14668</strain>
    </source>
</reference>
<comment type="similarity">
    <text evidence="3">Belongs to the major facilitator superfamily. FHS transporter (TC 2.A.1.7) family.</text>
</comment>
<dbReference type="GO" id="GO:1904659">
    <property type="term" value="P:D-glucose transmembrane transport"/>
    <property type="evidence" value="ECO:0007669"/>
    <property type="project" value="InterPro"/>
</dbReference>
<feature type="transmembrane region" description="Helical" evidence="11">
    <location>
        <begin position="363"/>
        <end position="382"/>
    </location>
</feature>
<evidence type="ECO:0000256" key="3">
    <source>
        <dbReference type="ARBA" id="ARBA00009120"/>
    </source>
</evidence>
<keyword evidence="14" id="KW-1185">Reference proteome</keyword>
<feature type="transmembrane region" description="Helical" evidence="11">
    <location>
        <begin position="91"/>
        <end position="107"/>
    </location>
</feature>
<feature type="domain" description="Major facilitator superfamily (MFS) profile" evidence="12">
    <location>
        <begin position="22"/>
        <end position="414"/>
    </location>
</feature>
<keyword evidence="5" id="KW-1003">Cell membrane</keyword>
<sequence>MEVSTPRATAVADVPSRTHVGALGVVTTIFFMWGFMTCMNDILIPHLKNVFHLGYAEGALVQFSFFSAYFLMSLPAGKLVARIGYKRGLPLGLATAGVGALLFYPAASLPSYPFFLAALFVLATGITILQVTANPYVAVLGPPATASSRLNLTQAFNSLGTTVAPYFGGYFILGAVKHADNPLAEAHAVRMPYLGLAAMLFVLAFALAILKLPTITAVEGEEAKRGSFLDALRFPHLRRAALGIFLYVGAEVSIGSFLVNFFGLAAIGAMTEAQAAKYVSLYWGGAMVGRFIGSAILRKHDPGRVLGASAIVAALLVACTVLLDGPVAMGTILVVGLFNSIMFPTIFTLGIEGLGKLTSQGSSILVMSIVGGAIVPVLFGRLADAIGIHQAFLLPALCYLYIVHFGFRGSRRVALPA</sequence>
<evidence type="ECO:0000313" key="13">
    <source>
        <dbReference type="EMBL" id="TKC97249.1"/>
    </source>
</evidence>
<dbReference type="InterPro" id="IPR011701">
    <property type="entry name" value="MFS"/>
</dbReference>
<feature type="transmembrane region" description="Helical" evidence="11">
    <location>
        <begin position="191"/>
        <end position="210"/>
    </location>
</feature>
<feature type="transmembrane region" description="Helical" evidence="11">
    <location>
        <begin position="114"/>
        <end position="133"/>
    </location>
</feature>
<gene>
    <name evidence="13" type="ORF">E8A74_43835</name>
</gene>
<feature type="transmembrane region" description="Helical" evidence="11">
    <location>
        <begin position="329"/>
        <end position="351"/>
    </location>
</feature>
<dbReference type="Proteomes" id="UP000309215">
    <property type="component" value="Unassembled WGS sequence"/>
</dbReference>
<comment type="subcellular location">
    <subcellularLocation>
        <location evidence="2">Cell inner membrane</location>
        <topology evidence="2">Multi-pass membrane protein</topology>
    </subcellularLocation>
</comment>
<feature type="transmembrane region" description="Helical" evidence="11">
    <location>
        <begin position="50"/>
        <end position="71"/>
    </location>
</feature>
<protein>
    <submittedName>
        <fullName evidence="13">Sugar MFS transporter</fullName>
    </submittedName>
</protein>
<dbReference type="GO" id="GO:0005886">
    <property type="term" value="C:plasma membrane"/>
    <property type="evidence" value="ECO:0007669"/>
    <property type="project" value="UniProtKB-SubCell"/>
</dbReference>
<feature type="transmembrane region" description="Helical" evidence="11">
    <location>
        <begin position="388"/>
        <end position="407"/>
    </location>
</feature>
<dbReference type="RefSeq" id="WP_136935124.1">
    <property type="nucleotide sequence ID" value="NZ_SSMQ01000080.1"/>
</dbReference>
<dbReference type="InterPro" id="IPR005964">
    <property type="entry name" value="Glc/Gal_transptr_bac"/>
</dbReference>
<feature type="transmembrane region" description="Helical" evidence="11">
    <location>
        <begin position="244"/>
        <end position="269"/>
    </location>
</feature>
<feature type="transmembrane region" description="Helical" evidence="11">
    <location>
        <begin position="275"/>
        <end position="293"/>
    </location>
</feature>
<evidence type="ECO:0000256" key="11">
    <source>
        <dbReference type="SAM" id="Phobius"/>
    </source>
</evidence>
<evidence type="ECO:0000256" key="8">
    <source>
        <dbReference type="ARBA" id="ARBA00022692"/>
    </source>
</evidence>
<comment type="caution">
    <text evidence="13">The sequence shown here is derived from an EMBL/GenBank/DDBJ whole genome shotgun (WGS) entry which is preliminary data.</text>
</comment>
<comment type="function">
    <text evidence="1">Intake of glucose and galactose.</text>
</comment>
<feature type="transmembrane region" description="Helical" evidence="11">
    <location>
        <begin position="305"/>
        <end position="323"/>
    </location>
</feature>
<evidence type="ECO:0000256" key="1">
    <source>
        <dbReference type="ARBA" id="ARBA00003321"/>
    </source>
</evidence>
<dbReference type="SUPFAM" id="SSF103473">
    <property type="entry name" value="MFS general substrate transporter"/>
    <property type="match status" value="1"/>
</dbReference>
<keyword evidence="8 11" id="KW-0812">Transmembrane</keyword>
<dbReference type="OrthoDB" id="9795150at2"/>
<dbReference type="Gene3D" id="1.20.1250.20">
    <property type="entry name" value="MFS general substrate transporter like domains"/>
    <property type="match status" value="2"/>
</dbReference>
<dbReference type="PROSITE" id="PS50850">
    <property type="entry name" value="MFS"/>
    <property type="match status" value="1"/>
</dbReference>
<dbReference type="InterPro" id="IPR050375">
    <property type="entry name" value="MFS_TsgA-like"/>
</dbReference>
<dbReference type="NCBIfam" id="TIGR01272">
    <property type="entry name" value="gluP"/>
    <property type="match status" value="1"/>
</dbReference>